<dbReference type="InterPro" id="IPR056773">
    <property type="entry name" value="WHD_ORC2"/>
</dbReference>
<evidence type="ECO:0000256" key="5">
    <source>
        <dbReference type="RuleBase" id="RU368084"/>
    </source>
</evidence>
<evidence type="ECO:0000256" key="3">
    <source>
        <dbReference type="ARBA" id="ARBA00022705"/>
    </source>
</evidence>
<dbReference type="KEGG" id="mgl:MGL_3127"/>
<evidence type="ECO:0000256" key="4">
    <source>
        <dbReference type="ARBA" id="ARBA00023242"/>
    </source>
</evidence>
<dbReference type="Pfam" id="PF04084">
    <property type="entry name" value="RecA-like_ORC2"/>
    <property type="match status" value="1"/>
</dbReference>
<name>A8Q7U7_MALGO</name>
<dbReference type="Proteomes" id="UP000008837">
    <property type="component" value="Unassembled WGS sequence"/>
</dbReference>
<comment type="function">
    <text evidence="5">Component of the origin recognition complex (ORC) that binds origins of replication. DNA-binding is ATP-dependent. ORC is required to assemble the pre-replication complex necessary to initiate DNA replication.</text>
</comment>
<dbReference type="InterPro" id="IPR056772">
    <property type="entry name" value="RecA-like_ORC2"/>
</dbReference>
<comment type="subunit">
    <text evidence="5">Component of the origin recognition complex (ORC).</text>
</comment>
<dbReference type="PANTHER" id="PTHR14052">
    <property type="entry name" value="ORIGIN RECOGNITION COMPLEX SUBUNIT 2"/>
    <property type="match status" value="1"/>
</dbReference>
<comment type="subcellular location">
    <subcellularLocation>
        <location evidence="1 5">Nucleus</location>
    </subcellularLocation>
</comment>
<evidence type="ECO:0000313" key="9">
    <source>
        <dbReference type="EMBL" id="EDP42369.1"/>
    </source>
</evidence>
<dbReference type="OrthoDB" id="346673at2759"/>
<evidence type="ECO:0000259" key="8">
    <source>
        <dbReference type="Pfam" id="PF24882"/>
    </source>
</evidence>
<dbReference type="OMA" id="LRAPWLW"/>
<dbReference type="VEuPathDB" id="FungiDB:MGL_3127"/>
<evidence type="ECO:0000256" key="2">
    <source>
        <dbReference type="ARBA" id="ARBA00007421"/>
    </source>
</evidence>
<dbReference type="PANTHER" id="PTHR14052:SF0">
    <property type="entry name" value="ORIGIN RECOGNITION COMPLEX SUBUNIT 2"/>
    <property type="match status" value="1"/>
</dbReference>
<dbReference type="GO" id="GO:0005664">
    <property type="term" value="C:nuclear origin of replication recognition complex"/>
    <property type="evidence" value="ECO:0007669"/>
    <property type="project" value="UniProtKB-UniRule"/>
</dbReference>
<proteinExistence type="inferred from homology"/>
<feature type="compositionally biased region" description="Low complexity" evidence="6">
    <location>
        <begin position="18"/>
        <end position="31"/>
    </location>
</feature>
<gene>
    <name evidence="9" type="ORF">MGL_3127</name>
</gene>
<dbReference type="AlphaFoldDB" id="A8Q7U7"/>
<dbReference type="GeneID" id="5853889"/>
<dbReference type="STRING" id="425265.A8Q7U7"/>
<evidence type="ECO:0000256" key="1">
    <source>
        <dbReference type="ARBA" id="ARBA00004123"/>
    </source>
</evidence>
<comment type="caution">
    <text evidence="9">The sequence shown here is derived from an EMBL/GenBank/DDBJ whole genome shotgun (WGS) entry which is preliminary data.</text>
</comment>
<dbReference type="GO" id="GO:0006260">
    <property type="term" value="P:DNA replication"/>
    <property type="evidence" value="ECO:0007669"/>
    <property type="project" value="UniProtKB-UniRule"/>
</dbReference>
<dbReference type="InParanoid" id="A8Q7U7"/>
<dbReference type="InterPro" id="IPR007220">
    <property type="entry name" value="ORC2"/>
</dbReference>
<feature type="domain" description="Origin recognition complex subunit 2 RecA-like" evidence="7">
    <location>
        <begin position="219"/>
        <end position="407"/>
    </location>
</feature>
<dbReference type="Pfam" id="PF24882">
    <property type="entry name" value="WHD_ORC2"/>
    <property type="match status" value="1"/>
</dbReference>
<feature type="compositionally biased region" description="Basic and acidic residues" evidence="6">
    <location>
        <begin position="99"/>
        <end position="108"/>
    </location>
</feature>
<accession>A8Q7U7</accession>
<reference evidence="9 10" key="1">
    <citation type="journal article" date="2007" name="Proc. Natl. Acad. Sci. U.S.A.">
        <title>Dandruff-associated Malassezia genomes reveal convergent and divergent virulence traits shared with plant and human fungal pathogens.</title>
        <authorList>
            <person name="Xu J."/>
            <person name="Saunders C.W."/>
            <person name="Hu P."/>
            <person name="Grant R.A."/>
            <person name="Boekhout T."/>
            <person name="Kuramae E.E."/>
            <person name="Kronstad J.W."/>
            <person name="Deangelis Y.M."/>
            <person name="Reeder N.L."/>
            <person name="Johnstone K.R."/>
            <person name="Leland M."/>
            <person name="Fieno A.M."/>
            <person name="Begley W.M."/>
            <person name="Sun Y."/>
            <person name="Lacey M.P."/>
            <person name="Chaudhary T."/>
            <person name="Keough T."/>
            <person name="Chu L."/>
            <person name="Sears R."/>
            <person name="Yuan B."/>
            <person name="Dawson T.L.Jr."/>
        </authorList>
    </citation>
    <scope>NUCLEOTIDE SEQUENCE [LARGE SCALE GENOMIC DNA]</scope>
    <source>
        <strain evidence="10">ATCC MYA-4612 / CBS 7966</strain>
    </source>
</reference>
<evidence type="ECO:0000313" key="10">
    <source>
        <dbReference type="Proteomes" id="UP000008837"/>
    </source>
</evidence>
<evidence type="ECO:0000259" key="7">
    <source>
        <dbReference type="Pfam" id="PF04084"/>
    </source>
</evidence>
<protein>
    <recommendedName>
        <fullName evidence="5">Origin recognition complex subunit 2</fullName>
    </recommendedName>
</protein>
<dbReference type="EMBL" id="AAYY01000011">
    <property type="protein sequence ID" value="EDP42369.1"/>
    <property type="molecule type" value="Genomic_DNA"/>
</dbReference>
<feature type="compositionally biased region" description="Acidic residues" evidence="6">
    <location>
        <begin position="56"/>
        <end position="66"/>
    </location>
</feature>
<feature type="region of interest" description="Disordered" evidence="6">
    <location>
        <begin position="1"/>
        <end position="69"/>
    </location>
</feature>
<keyword evidence="4 5" id="KW-0539">Nucleus</keyword>
<evidence type="ECO:0000256" key="6">
    <source>
        <dbReference type="SAM" id="MobiDB-lite"/>
    </source>
</evidence>
<sequence>MSLSHSAAPVGKEEEEQGASASAGGADATGAPSTQVTEHTQELTQNYKRRLSPAPDSEEDPGDDKDDLARNGEMQMTMAMGRDVHASADTIQNSVTEETIEKDGKTDAQDALNAPESARRPAPAFTHTSFVRATSADAWFLSTTHRRNFATRKLGRDILRGTSTKRISQIVGALDASELPRLARIAADQAPNTQDTALPVRTRHSQRAMALQLDPERQDMYVTQLLHGFHLMLYGVGDKAPVVRAIVERMAKNYGSASLLVQGAAGRALSIDRIIKSIEQALGTSLPETSGRTVMREDRVSQRIRQLTHCLGTRASSVPPKPPHRLVLGLLAFDDPIFHTTRIHTLIHALARCERVHIVASVSQVNAGLLLDGSAGSFGLGIAGHAEVPLFHLPGIRTLRAPWLWHHATTYVPPISELVQSRGTAASSSSSTGLASLKLPAAVDLAGGRARAAPGASVAAAMAQPISDAAAIQVLQTITSRARSLFSQLAALQLVAVAEAGADVDDGSVPRTPYVVLMREALREFIASSDESVRQLLGEMVDHGLVIVTRGATTVTNSHAIAVGDELSIPFPVPVLEQVLAQIA</sequence>
<dbReference type="GO" id="GO:0003688">
    <property type="term" value="F:DNA replication origin binding"/>
    <property type="evidence" value="ECO:0007669"/>
    <property type="project" value="UniProtKB-UniRule"/>
</dbReference>
<keyword evidence="10" id="KW-1185">Reference proteome</keyword>
<feature type="region of interest" description="Disordered" evidence="6">
    <location>
        <begin position="97"/>
        <end position="124"/>
    </location>
</feature>
<comment type="similarity">
    <text evidence="2 5">Belongs to the ORC2 family.</text>
</comment>
<keyword evidence="3 5" id="KW-0235">DNA replication</keyword>
<dbReference type="RefSeq" id="XP_001729583.1">
    <property type="nucleotide sequence ID" value="XM_001729531.1"/>
</dbReference>
<organism evidence="9 10">
    <name type="scientific">Malassezia globosa (strain ATCC MYA-4612 / CBS 7966)</name>
    <name type="common">Dandruff-associated fungus</name>
    <dbReference type="NCBI Taxonomy" id="425265"/>
    <lineage>
        <taxon>Eukaryota</taxon>
        <taxon>Fungi</taxon>
        <taxon>Dikarya</taxon>
        <taxon>Basidiomycota</taxon>
        <taxon>Ustilaginomycotina</taxon>
        <taxon>Malasseziomycetes</taxon>
        <taxon>Malasseziales</taxon>
        <taxon>Malasseziaceae</taxon>
        <taxon>Malassezia</taxon>
    </lineage>
</organism>
<feature type="compositionally biased region" description="Polar residues" evidence="6">
    <location>
        <begin position="32"/>
        <end position="46"/>
    </location>
</feature>
<feature type="domain" description="Origin recognition complex subunit 2 winged-helix" evidence="8">
    <location>
        <begin position="511"/>
        <end position="552"/>
    </location>
</feature>